<dbReference type="EMBL" id="MPUH01000325">
    <property type="protein sequence ID" value="OMJ82845.1"/>
    <property type="molecule type" value="Genomic_DNA"/>
</dbReference>
<dbReference type="GO" id="GO:0004521">
    <property type="term" value="F:RNA endonuclease activity"/>
    <property type="evidence" value="ECO:0007669"/>
    <property type="project" value="InterPro"/>
</dbReference>
<dbReference type="PANTHER" id="PTHR13954">
    <property type="entry name" value="IRE1-RELATED"/>
    <property type="match status" value="1"/>
</dbReference>
<keyword evidence="3" id="KW-1185">Reference proteome</keyword>
<dbReference type="Proteomes" id="UP000187209">
    <property type="component" value="Unassembled WGS sequence"/>
</dbReference>
<dbReference type="GO" id="GO:0004674">
    <property type="term" value="F:protein serine/threonine kinase activity"/>
    <property type="evidence" value="ECO:0007669"/>
    <property type="project" value="InterPro"/>
</dbReference>
<accession>A0A1R2C1N5</accession>
<name>A0A1R2C1N5_9CILI</name>
<dbReference type="SUPFAM" id="SSF56112">
    <property type="entry name" value="Protein kinase-like (PK-like)"/>
    <property type="match status" value="1"/>
</dbReference>
<comment type="caution">
    <text evidence="2">The sequence shown here is derived from an EMBL/GenBank/DDBJ whole genome shotgun (WGS) entry which is preliminary data.</text>
</comment>
<dbReference type="GO" id="GO:1990604">
    <property type="term" value="C:IRE1-TRAF2-ASK1 complex"/>
    <property type="evidence" value="ECO:0007669"/>
    <property type="project" value="TreeGrafter"/>
</dbReference>
<dbReference type="Pfam" id="PF00069">
    <property type="entry name" value="Pkinase"/>
    <property type="match status" value="1"/>
</dbReference>
<evidence type="ECO:0000313" key="3">
    <source>
        <dbReference type="Proteomes" id="UP000187209"/>
    </source>
</evidence>
<protein>
    <recommendedName>
        <fullName evidence="1">Protein kinase domain-containing protein</fullName>
    </recommendedName>
</protein>
<proteinExistence type="predicted"/>
<dbReference type="InterPro" id="IPR000719">
    <property type="entry name" value="Prot_kinase_dom"/>
</dbReference>
<dbReference type="PROSITE" id="PS50011">
    <property type="entry name" value="PROTEIN_KINASE_DOM"/>
    <property type="match status" value="1"/>
</dbReference>
<sequence>MGCCQTSTLSTSEQVCLYQQNDNVSKSESFFNSSSQMEHAGKPLRQISETPTRAHHIEDISSCFSLGNHISSIFYGNRYSCIHIPTDTAKEIIILKKSEISLKVMDKILDNAYKIKNQEHENLIKIFHIGEDDQFIKIVTEPCIETNLSDFIRKNIIQKNKAVNLMKDILRGIRVYHECEIILQYLTDREVFIINNQAKISPLVLLNASSFTRAPESEPSQKSDVWSAGLLFLQMITSAPYIKTIEQVLNNLQDLEFNKKDLLLIKKMFEPVSNRCSISDILTHKWSYEDGNSSRFSMIGQRKPDVPIRGCFFNKNSDDDDLENQSLSDEDVIDKKDLSEKSYKTNNDIYHNKVLFDSCKKNNNDDDYLFDWQEIDLNCNGRIKICDILQDEMKEILESCPDHEESSIGEKDHFHLGGLENNRISDENPLDKFLSDGFYINSEKNSLILSLNESPVFNEDDIKSPEIYTFNSPNQIDEDSKEASQDLDEDILKITKKNDIFEIFTNDKSLLPVSSLLIPEDNFVICDFNDVKYKKYVYEKSSYSESVETSFKTDECYKKNYEGGKNELKRAASICPKLVNRLSRVICDDEKIICENVKGKIKGYNFKGRFGIVVCDTDKKEIFLYENEMVISGIKLREIKKAIIRKHQLGLQFSVLEYFIKGVRYLKAVDISIMDI</sequence>
<dbReference type="AlphaFoldDB" id="A0A1R2C1N5"/>
<dbReference type="InterPro" id="IPR011009">
    <property type="entry name" value="Kinase-like_dom_sf"/>
</dbReference>
<dbReference type="InterPro" id="IPR045133">
    <property type="entry name" value="IRE1/2-like"/>
</dbReference>
<reference evidence="2 3" key="1">
    <citation type="submission" date="2016-11" db="EMBL/GenBank/DDBJ databases">
        <title>The macronuclear genome of Stentor coeruleus: a giant cell with tiny introns.</title>
        <authorList>
            <person name="Slabodnick M."/>
            <person name="Ruby J.G."/>
            <person name="Reiff S.B."/>
            <person name="Swart E.C."/>
            <person name="Gosai S."/>
            <person name="Prabakaran S."/>
            <person name="Witkowska E."/>
            <person name="Larue G.E."/>
            <person name="Fisher S."/>
            <person name="Freeman R.M."/>
            <person name="Gunawardena J."/>
            <person name="Chu W."/>
            <person name="Stover N.A."/>
            <person name="Gregory B.D."/>
            <person name="Nowacki M."/>
            <person name="Derisi J."/>
            <person name="Roy S.W."/>
            <person name="Marshall W.F."/>
            <person name="Sood P."/>
        </authorList>
    </citation>
    <scope>NUCLEOTIDE SEQUENCE [LARGE SCALE GENOMIC DNA]</scope>
    <source>
        <strain evidence="2">WM001</strain>
    </source>
</reference>
<dbReference type="PANTHER" id="PTHR13954:SF6">
    <property type="entry name" value="NON-SPECIFIC SERINE_THREONINE PROTEIN KINASE"/>
    <property type="match status" value="1"/>
</dbReference>
<gene>
    <name evidence="2" type="ORF">SteCoe_16378</name>
</gene>
<dbReference type="GO" id="GO:0005524">
    <property type="term" value="F:ATP binding"/>
    <property type="evidence" value="ECO:0007669"/>
    <property type="project" value="InterPro"/>
</dbReference>
<dbReference type="GO" id="GO:0036498">
    <property type="term" value="P:IRE1-mediated unfolded protein response"/>
    <property type="evidence" value="ECO:0007669"/>
    <property type="project" value="TreeGrafter"/>
</dbReference>
<dbReference type="SMART" id="SM00220">
    <property type="entry name" value="S_TKc"/>
    <property type="match status" value="1"/>
</dbReference>
<dbReference type="GO" id="GO:0051082">
    <property type="term" value="F:unfolded protein binding"/>
    <property type="evidence" value="ECO:0007669"/>
    <property type="project" value="TreeGrafter"/>
</dbReference>
<evidence type="ECO:0000313" key="2">
    <source>
        <dbReference type="EMBL" id="OMJ82845.1"/>
    </source>
</evidence>
<dbReference type="Gene3D" id="1.10.510.10">
    <property type="entry name" value="Transferase(Phosphotransferase) domain 1"/>
    <property type="match status" value="1"/>
</dbReference>
<organism evidence="2 3">
    <name type="scientific">Stentor coeruleus</name>
    <dbReference type="NCBI Taxonomy" id="5963"/>
    <lineage>
        <taxon>Eukaryota</taxon>
        <taxon>Sar</taxon>
        <taxon>Alveolata</taxon>
        <taxon>Ciliophora</taxon>
        <taxon>Postciliodesmatophora</taxon>
        <taxon>Heterotrichea</taxon>
        <taxon>Heterotrichida</taxon>
        <taxon>Stentoridae</taxon>
        <taxon>Stentor</taxon>
    </lineage>
</organism>
<evidence type="ECO:0000259" key="1">
    <source>
        <dbReference type="PROSITE" id="PS50011"/>
    </source>
</evidence>
<dbReference type="Gene3D" id="3.30.200.20">
    <property type="entry name" value="Phosphorylase Kinase, domain 1"/>
    <property type="match status" value="1"/>
</dbReference>
<feature type="domain" description="Protein kinase" evidence="1">
    <location>
        <begin position="64"/>
        <end position="287"/>
    </location>
</feature>